<accession>A0A0D3J3M0</accession>
<protein>
    <submittedName>
        <fullName evidence="4">Uncharacterized protein</fullName>
    </submittedName>
</protein>
<reference evidence="5" key="1">
    <citation type="journal article" date="2013" name="Nature">
        <title>Pan genome of the phytoplankton Emiliania underpins its global distribution.</title>
        <authorList>
            <person name="Read B.A."/>
            <person name="Kegel J."/>
            <person name="Klute M.J."/>
            <person name="Kuo A."/>
            <person name="Lefebvre S.C."/>
            <person name="Maumus F."/>
            <person name="Mayer C."/>
            <person name="Miller J."/>
            <person name="Monier A."/>
            <person name="Salamov A."/>
            <person name="Young J."/>
            <person name="Aguilar M."/>
            <person name="Claverie J.M."/>
            <person name="Frickenhaus S."/>
            <person name="Gonzalez K."/>
            <person name="Herman E.K."/>
            <person name="Lin Y.C."/>
            <person name="Napier J."/>
            <person name="Ogata H."/>
            <person name="Sarno A.F."/>
            <person name="Shmutz J."/>
            <person name="Schroeder D."/>
            <person name="de Vargas C."/>
            <person name="Verret F."/>
            <person name="von Dassow P."/>
            <person name="Valentin K."/>
            <person name="Van de Peer Y."/>
            <person name="Wheeler G."/>
            <person name="Dacks J.B."/>
            <person name="Delwiche C.F."/>
            <person name="Dyhrman S.T."/>
            <person name="Glockner G."/>
            <person name="John U."/>
            <person name="Richards T."/>
            <person name="Worden A.Z."/>
            <person name="Zhang X."/>
            <person name="Grigoriev I.V."/>
            <person name="Allen A.E."/>
            <person name="Bidle K."/>
            <person name="Borodovsky M."/>
            <person name="Bowler C."/>
            <person name="Brownlee C."/>
            <person name="Cock J.M."/>
            <person name="Elias M."/>
            <person name="Gladyshev V.N."/>
            <person name="Groth M."/>
            <person name="Guda C."/>
            <person name="Hadaegh A."/>
            <person name="Iglesias-Rodriguez M.D."/>
            <person name="Jenkins J."/>
            <person name="Jones B.M."/>
            <person name="Lawson T."/>
            <person name="Leese F."/>
            <person name="Lindquist E."/>
            <person name="Lobanov A."/>
            <person name="Lomsadze A."/>
            <person name="Malik S.B."/>
            <person name="Marsh M.E."/>
            <person name="Mackinder L."/>
            <person name="Mock T."/>
            <person name="Mueller-Roeber B."/>
            <person name="Pagarete A."/>
            <person name="Parker M."/>
            <person name="Probert I."/>
            <person name="Quesneville H."/>
            <person name="Raines C."/>
            <person name="Rensing S.A."/>
            <person name="Riano-Pachon D.M."/>
            <person name="Richier S."/>
            <person name="Rokitta S."/>
            <person name="Shiraiwa Y."/>
            <person name="Soanes D.M."/>
            <person name="van der Giezen M."/>
            <person name="Wahlund T.M."/>
            <person name="Williams B."/>
            <person name="Wilson W."/>
            <person name="Wolfe G."/>
            <person name="Wurch L.L."/>
        </authorList>
    </citation>
    <scope>NUCLEOTIDE SEQUENCE</scope>
</reference>
<dbReference type="EnsemblProtists" id="EOD18105">
    <property type="protein sequence ID" value="EOD18105"/>
    <property type="gene ID" value="EMIHUDRAFT_196179"/>
</dbReference>
<feature type="signal peptide" evidence="3">
    <location>
        <begin position="1"/>
        <end position="20"/>
    </location>
</feature>
<dbReference type="OMA" id="AAYCGSF"/>
<keyword evidence="2" id="KW-1133">Transmembrane helix</keyword>
<sequence length="326" mass="33502">MPDALRSSVLILLSTLLTWSANNVGGLGAVTASASVTMLAALAHKQSAAAVMCASFAGWVSSEVIPDVLWASALGAVTALTFQAFVVLKIGEGWGGRLGLIAFIAVNLTAVCQDLGRVEHLFEGERYAVVSGDAAVWFVFVCLASTTFGSFTTIYLRCNVPSLDNPAAAAAFVGLLGALVMSGIPTSLLFANFGGKSGEVSAAVYGGAFVGMSSKNHVPNYLAFLATGVLAGGLSVALRGVFVDGIGGKYGAMAFLSVGIYKAARGLFSGGPAVREPAPKSESRSRRSYLSTRLTMVRSPSMLPFDGGGEETVSSAAEKRGTHVQV</sequence>
<keyword evidence="2" id="KW-0472">Membrane</keyword>
<dbReference type="KEGG" id="ehx:EMIHUDRAFT_196179"/>
<feature type="transmembrane region" description="Helical" evidence="2">
    <location>
        <begin position="98"/>
        <end position="116"/>
    </location>
</feature>
<dbReference type="RefSeq" id="XP_005770534.1">
    <property type="nucleotide sequence ID" value="XM_005770477.1"/>
</dbReference>
<organism evidence="4 5">
    <name type="scientific">Emiliania huxleyi (strain CCMP1516)</name>
    <dbReference type="NCBI Taxonomy" id="280463"/>
    <lineage>
        <taxon>Eukaryota</taxon>
        <taxon>Haptista</taxon>
        <taxon>Haptophyta</taxon>
        <taxon>Prymnesiophyceae</taxon>
        <taxon>Isochrysidales</taxon>
        <taxon>Noelaerhabdaceae</taxon>
        <taxon>Emiliania</taxon>
    </lineage>
</organism>
<dbReference type="GeneID" id="19046106"/>
<dbReference type="HOGENOM" id="CLU_853736_0_0_1"/>
<keyword evidence="2" id="KW-0812">Transmembrane</keyword>
<feature type="region of interest" description="Disordered" evidence="1">
    <location>
        <begin position="303"/>
        <end position="326"/>
    </location>
</feature>
<dbReference type="Proteomes" id="UP000013827">
    <property type="component" value="Unassembled WGS sequence"/>
</dbReference>
<keyword evidence="3" id="KW-0732">Signal</keyword>
<evidence type="ECO:0000256" key="2">
    <source>
        <dbReference type="SAM" id="Phobius"/>
    </source>
</evidence>
<dbReference type="AlphaFoldDB" id="A0A0D3J3M0"/>
<feature type="transmembrane region" description="Helical" evidence="2">
    <location>
        <begin position="136"/>
        <end position="156"/>
    </location>
</feature>
<dbReference type="PaxDb" id="2903-EOD18105"/>
<feature type="chain" id="PRO_5044200695" evidence="3">
    <location>
        <begin position="21"/>
        <end position="326"/>
    </location>
</feature>
<dbReference type="eggNOG" id="ENOG502SE5M">
    <property type="taxonomic scope" value="Eukaryota"/>
</dbReference>
<reference evidence="4" key="2">
    <citation type="submission" date="2024-10" db="UniProtKB">
        <authorList>
            <consortium name="EnsemblProtists"/>
        </authorList>
    </citation>
    <scope>IDENTIFICATION</scope>
</reference>
<evidence type="ECO:0000313" key="4">
    <source>
        <dbReference type="EnsemblProtists" id="EOD18105"/>
    </source>
</evidence>
<proteinExistence type="predicted"/>
<feature type="transmembrane region" description="Helical" evidence="2">
    <location>
        <begin position="68"/>
        <end position="86"/>
    </location>
</feature>
<keyword evidence="5" id="KW-1185">Reference proteome</keyword>
<name>A0A0D3J3M0_EMIH1</name>
<feature type="compositionally biased region" description="Basic and acidic residues" evidence="1">
    <location>
        <begin position="317"/>
        <end position="326"/>
    </location>
</feature>
<evidence type="ECO:0000256" key="3">
    <source>
        <dbReference type="SAM" id="SignalP"/>
    </source>
</evidence>
<feature type="transmembrane region" description="Helical" evidence="2">
    <location>
        <begin position="168"/>
        <end position="191"/>
    </location>
</feature>
<feature type="transmembrane region" description="Helical" evidence="2">
    <location>
        <begin position="221"/>
        <end position="242"/>
    </location>
</feature>
<evidence type="ECO:0000313" key="5">
    <source>
        <dbReference type="Proteomes" id="UP000013827"/>
    </source>
</evidence>
<evidence type="ECO:0000256" key="1">
    <source>
        <dbReference type="SAM" id="MobiDB-lite"/>
    </source>
</evidence>